<dbReference type="EMBL" id="NDHI03003377">
    <property type="protein sequence ID" value="PNJ73616.1"/>
    <property type="molecule type" value="Genomic_DNA"/>
</dbReference>
<keyword evidence="1" id="KW-0175">Coiled coil</keyword>
<dbReference type="AlphaFoldDB" id="A0A2J8WV35"/>
<evidence type="ECO:0000256" key="1">
    <source>
        <dbReference type="SAM" id="Coils"/>
    </source>
</evidence>
<accession>A0A2J8WV35</accession>
<feature type="non-terminal residue" evidence="2">
    <location>
        <position position="154"/>
    </location>
</feature>
<organism evidence="2">
    <name type="scientific">Pongo abelii</name>
    <name type="common">Sumatran orangutan</name>
    <name type="synonym">Pongo pygmaeus abelii</name>
    <dbReference type="NCBI Taxonomy" id="9601"/>
    <lineage>
        <taxon>Eukaryota</taxon>
        <taxon>Metazoa</taxon>
        <taxon>Chordata</taxon>
        <taxon>Craniata</taxon>
        <taxon>Vertebrata</taxon>
        <taxon>Euteleostomi</taxon>
        <taxon>Mammalia</taxon>
        <taxon>Eutheria</taxon>
        <taxon>Euarchontoglires</taxon>
        <taxon>Primates</taxon>
        <taxon>Haplorrhini</taxon>
        <taxon>Catarrhini</taxon>
        <taxon>Hominidae</taxon>
        <taxon>Pongo</taxon>
    </lineage>
</organism>
<sequence>MYPNPLVYCTCWGPWNLGPRKLIKTPRLPCKNSTGRSKLTPLLPAPKNHNYLQPTKPVVSPKMKIHSARQEESNKSFYEVINVSPGYQLVRNREQISVTLGDEMFDRKKRWESEIPDKGRFSRTNIISDLEEQISELTAIIEQMNRDHQSAQKL</sequence>
<reference evidence="2" key="1">
    <citation type="submission" date="2017-12" db="EMBL/GenBank/DDBJ databases">
        <title>High-resolution comparative analysis of great ape genomes.</title>
        <authorList>
            <person name="Pollen A."/>
            <person name="Hastie A."/>
            <person name="Hormozdiari F."/>
            <person name="Dougherty M."/>
            <person name="Liu R."/>
            <person name="Chaisson M."/>
            <person name="Hoppe E."/>
            <person name="Hill C."/>
            <person name="Pang A."/>
            <person name="Hillier L."/>
            <person name="Baker C."/>
            <person name="Armstrong J."/>
            <person name="Shendure J."/>
            <person name="Paten B."/>
            <person name="Wilson R."/>
            <person name="Chao H."/>
            <person name="Schneider V."/>
            <person name="Ventura M."/>
            <person name="Kronenberg Z."/>
            <person name="Murali S."/>
            <person name="Gordon D."/>
            <person name="Cantsilieris S."/>
            <person name="Munson K."/>
            <person name="Nelson B."/>
            <person name="Raja A."/>
            <person name="Underwood J."/>
            <person name="Diekhans M."/>
            <person name="Fiddes I."/>
            <person name="Haussler D."/>
            <person name="Eichler E."/>
        </authorList>
    </citation>
    <scope>NUCLEOTIDE SEQUENCE [LARGE SCALE GENOMIC DNA]</scope>
    <source>
        <strain evidence="2">Susie</strain>
    </source>
</reference>
<comment type="caution">
    <text evidence="2">The sequence shown here is derived from an EMBL/GenBank/DDBJ whole genome shotgun (WGS) entry which is preliminary data.</text>
</comment>
<name>A0A2J8WV35_PONAB</name>
<dbReference type="InterPro" id="IPR026674">
    <property type="entry name" value="FLACC1"/>
</dbReference>
<dbReference type="PANTHER" id="PTHR21707">
    <property type="entry name" value="FLAGELLUM-ASSOCIATED COILED-COIL DOMAIN-CONTAINING PROTEIN 1"/>
    <property type="match status" value="1"/>
</dbReference>
<dbReference type="PANTHER" id="PTHR21707:SF42">
    <property type="entry name" value="FLAGELLUM-ASSOCIATED COILED-COIL DOMAIN-CONTAINING PROTEIN 1"/>
    <property type="match status" value="1"/>
</dbReference>
<dbReference type="GO" id="GO:0005737">
    <property type="term" value="C:cytoplasm"/>
    <property type="evidence" value="ECO:0007669"/>
    <property type="project" value="TreeGrafter"/>
</dbReference>
<evidence type="ECO:0000313" key="2">
    <source>
        <dbReference type="EMBL" id="PNJ73616.1"/>
    </source>
</evidence>
<gene>
    <name evidence="2" type="ORF">CR201_G0007200</name>
</gene>
<proteinExistence type="predicted"/>
<feature type="coiled-coil region" evidence="1">
    <location>
        <begin position="127"/>
        <end position="154"/>
    </location>
</feature>
<protein>
    <submittedName>
        <fullName evidence="2">ALS2CR12 isoform 5</fullName>
    </submittedName>
</protein>